<dbReference type="GO" id="GO:0043190">
    <property type="term" value="C:ATP-binding cassette (ABC) transporter complex"/>
    <property type="evidence" value="ECO:0007669"/>
    <property type="project" value="InterPro"/>
</dbReference>
<accession>A0A177Y900</accession>
<dbReference type="RefSeq" id="WP_068429976.1">
    <property type="nucleotide sequence ID" value="NZ_LVHI01000032.1"/>
</dbReference>
<keyword evidence="3 6" id="KW-1133">Transmembrane helix</keyword>
<proteinExistence type="inferred from homology"/>
<dbReference type="GO" id="GO:0046677">
    <property type="term" value="P:response to antibiotic"/>
    <property type="evidence" value="ECO:0007669"/>
    <property type="project" value="UniProtKB-KW"/>
</dbReference>
<evidence type="ECO:0000256" key="4">
    <source>
        <dbReference type="ARBA" id="ARBA00023136"/>
    </source>
</evidence>
<evidence type="ECO:0000256" key="6">
    <source>
        <dbReference type="RuleBase" id="RU361157"/>
    </source>
</evidence>
<dbReference type="EMBL" id="LVHI01000032">
    <property type="protein sequence ID" value="OAK51984.1"/>
    <property type="molecule type" value="Genomic_DNA"/>
</dbReference>
<dbReference type="PANTHER" id="PTHR43027">
    <property type="entry name" value="DOXORUBICIN RESISTANCE ABC TRANSPORTER PERMEASE PROTEIN DRRC-RELATED"/>
    <property type="match status" value="1"/>
</dbReference>
<keyword evidence="9" id="KW-1185">Reference proteome</keyword>
<feature type="transmembrane region" description="Helical" evidence="6">
    <location>
        <begin position="178"/>
        <end position="199"/>
    </location>
</feature>
<sequence>MTENSTSVLVPQTLIQSRRLLLHLVRDPMTLMQSIVYPAIMLVILNIVLGQQVSAFSGHDALYGTVPMTAVLSAMLGSVAGAVTLGREWDAGILARFWVLPIHRASGLAGRVTAEATRILVTTLAIIAVGLLLGFTFHGSVVLFVLIPLVYGMAFTTAVMAASFTLGKTALVETVSLFCSLSMFLSPGFVPIAAYPSWIQPLVEYQPMSCAIQAMQAVALGEPAGAALAKAGIWAVGIFAVSVVPAYRGLRRATQPR</sequence>
<evidence type="ECO:0000313" key="8">
    <source>
        <dbReference type="EMBL" id="OAK51984.1"/>
    </source>
</evidence>
<comment type="caution">
    <text evidence="8">The sequence shown here is derived from an EMBL/GenBank/DDBJ whole genome shotgun (WGS) entry which is preliminary data.</text>
</comment>
<feature type="transmembrane region" description="Helical" evidence="6">
    <location>
        <begin position="231"/>
        <end position="250"/>
    </location>
</feature>
<evidence type="ECO:0000256" key="1">
    <source>
        <dbReference type="ARBA" id="ARBA00004141"/>
    </source>
</evidence>
<keyword evidence="6" id="KW-1003">Cell membrane</keyword>
<organism evidence="8 9">
    <name type="scientific">Rhodococcoides kyotonense</name>
    <dbReference type="NCBI Taxonomy" id="398843"/>
    <lineage>
        <taxon>Bacteria</taxon>
        <taxon>Bacillati</taxon>
        <taxon>Actinomycetota</taxon>
        <taxon>Actinomycetes</taxon>
        <taxon>Mycobacteriales</taxon>
        <taxon>Nocardiaceae</taxon>
        <taxon>Rhodococcoides</taxon>
    </lineage>
</organism>
<dbReference type="PIRSF" id="PIRSF006648">
    <property type="entry name" value="DrrB"/>
    <property type="match status" value="1"/>
</dbReference>
<feature type="transmembrane region" description="Helical" evidence="6">
    <location>
        <begin position="61"/>
        <end position="83"/>
    </location>
</feature>
<dbReference type="InterPro" id="IPR013525">
    <property type="entry name" value="ABC2_TM"/>
</dbReference>
<feature type="transmembrane region" description="Helical" evidence="6">
    <location>
        <begin position="119"/>
        <end position="137"/>
    </location>
</feature>
<evidence type="ECO:0000313" key="9">
    <source>
        <dbReference type="Proteomes" id="UP000077519"/>
    </source>
</evidence>
<comment type="subcellular location">
    <subcellularLocation>
        <location evidence="6">Cell membrane</location>
        <topology evidence="6">Multi-pass membrane protein</topology>
    </subcellularLocation>
    <subcellularLocation>
        <location evidence="1">Membrane</location>
        <topology evidence="1">Multi-pass membrane protein</topology>
    </subcellularLocation>
</comment>
<dbReference type="PROSITE" id="PS51012">
    <property type="entry name" value="ABC_TM2"/>
    <property type="match status" value="1"/>
</dbReference>
<gene>
    <name evidence="8" type="ORF">A3K89_09960</name>
</gene>
<dbReference type="GO" id="GO:0140359">
    <property type="term" value="F:ABC-type transporter activity"/>
    <property type="evidence" value="ECO:0007669"/>
    <property type="project" value="InterPro"/>
</dbReference>
<dbReference type="PANTHER" id="PTHR43027:SF1">
    <property type="entry name" value="DOXORUBICIN RESISTANCE ABC TRANSPORTER PERMEASE PROTEIN DRRC-RELATED"/>
    <property type="match status" value="1"/>
</dbReference>
<dbReference type="AlphaFoldDB" id="A0A177Y900"/>
<feature type="transmembrane region" description="Helical" evidence="6">
    <location>
        <begin position="31"/>
        <end position="49"/>
    </location>
</feature>
<feature type="transmembrane region" description="Helical" evidence="6">
    <location>
        <begin position="143"/>
        <end position="166"/>
    </location>
</feature>
<keyword evidence="2 6" id="KW-0812">Transmembrane</keyword>
<keyword evidence="6" id="KW-0813">Transport</keyword>
<dbReference type="InterPro" id="IPR047817">
    <property type="entry name" value="ABC2_TM_bact-type"/>
</dbReference>
<name>A0A177Y900_9NOCA</name>
<dbReference type="Proteomes" id="UP000077519">
    <property type="component" value="Unassembled WGS sequence"/>
</dbReference>
<evidence type="ECO:0000256" key="5">
    <source>
        <dbReference type="ARBA" id="ARBA00023251"/>
    </source>
</evidence>
<evidence type="ECO:0000259" key="7">
    <source>
        <dbReference type="PROSITE" id="PS51012"/>
    </source>
</evidence>
<protein>
    <recommendedName>
        <fullName evidence="6">Transport permease protein</fullName>
    </recommendedName>
</protein>
<evidence type="ECO:0000256" key="2">
    <source>
        <dbReference type="ARBA" id="ARBA00022692"/>
    </source>
</evidence>
<dbReference type="InterPro" id="IPR000412">
    <property type="entry name" value="ABC_2_transport"/>
</dbReference>
<keyword evidence="5" id="KW-0046">Antibiotic resistance</keyword>
<keyword evidence="4 6" id="KW-0472">Membrane</keyword>
<dbReference type="Pfam" id="PF01061">
    <property type="entry name" value="ABC2_membrane"/>
    <property type="match status" value="1"/>
</dbReference>
<dbReference type="InterPro" id="IPR052902">
    <property type="entry name" value="ABC-2_transporter"/>
</dbReference>
<feature type="domain" description="ABC transmembrane type-2" evidence="7">
    <location>
        <begin position="29"/>
        <end position="253"/>
    </location>
</feature>
<reference evidence="8 9" key="1">
    <citation type="submission" date="2016-03" db="EMBL/GenBank/DDBJ databases">
        <title>Genome sequence of Rhodococcus kyotonensis KB10.</title>
        <authorList>
            <person name="Jeong H."/>
            <person name="Hong C.E."/>
            <person name="Jo S.H."/>
            <person name="Park J.M."/>
        </authorList>
    </citation>
    <scope>NUCLEOTIDE SEQUENCE [LARGE SCALE GENOMIC DNA]</scope>
    <source>
        <strain evidence="8 9">KB10</strain>
    </source>
</reference>
<evidence type="ECO:0000256" key="3">
    <source>
        <dbReference type="ARBA" id="ARBA00022989"/>
    </source>
</evidence>
<comment type="similarity">
    <text evidence="6">Belongs to the ABC-2 integral membrane protein family.</text>
</comment>